<gene>
    <name evidence="1" type="ORF">SAMN05216198_3558</name>
</gene>
<dbReference type="EMBL" id="LT629748">
    <property type="protein sequence ID" value="SDT06328.1"/>
    <property type="molecule type" value="Genomic_DNA"/>
</dbReference>
<dbReference type="AlphaFoldDB" id="A0A1H1XAH9"/>
<reference evidence="2" key="1">
    <citation type="submission" date="2016-10" db="EMBL/GenBank/DDBJ databases">
        <authorList>
            <person name="Varghese N."/>
            <person name="Submissions S."/>
        </authorList>
    </citation>
    <scope>NUCLEOTIDE SEQUENCE [LARGE SCALE GENOMIC DNA]</scope>
    <source>
        <strain evidence="2">2SM5</strain>
    </source>
</reference>
<proteinExistence type="predicted"/>
<dbReference type="STRING" id="797277.SAMN05216198_3558"/>
<name>A0A1H1XAH9_9GAMM</name>
<evidence type="ECO:0000313" key="2">
    <source>
        <dbReference type="Proteomes" id="UP000243426"/>
    </source>
</evidence>
<evidence type="ECO:0000313" key="1">
    <source>
        <dbReference type="EMBL" id="SDT06328.1"/>
    </source>
</evidence>
<protein>
    <submittedName>
        <fullName evidence="1">Uncharacterized protein</fullName>
    </submittedName>
</protein>
<accession>A0A1H1XAH9</accession>
<keyword evidence="2" id="KW-1185">Reference proteome</keyword>
<sequence>MLLDNKTSGHVGNELKKYFSDEAKLSVLSSLFTLYGFASLKQELKKLQSAKLLLTEWEVPTLQTLIGSEGEVRLLNQLQQKRIAAEFSQWLTDKASVKASLFRQPGQNIFHLDSGDESFAVHGSATFSPTGLGEVRSRFRRTVKPIFMLCRLQTERMRYI</sequence>
<organism evidence="1 2">
    <name type="scientific">Halopseudomonas litoralis</name>
    <dbReference type="NCBI Taxonomy" id="797277"/>
    <lineage>
        <taxon>Bacteria</taxon>
        <taxon>Pseudomonadati</taxon>
        <taxon>Pseudomonadota</taxon>
        <taxon>Gammaproteobacteria</taxon>
        <taxon>Pseudomonadales</taxon>
        <taxon>Pseudomonadaceae</taxon>
        <taxon>Halopseudomonas</taxon>
    </lineage>
</organism>
<dbReference type="Proteomes" id="UP000243426">
    <property type="component" value="Chromosome I"/>
</dbReference>
<dbReference type="RefSeq" id="WP_090275520.1">
    <property type="nucleotide sequence ID" value="NZ_LT629748.1"/>
</dbReference>
<dbReference type="OrthoDB" id="9814088at2"/>